<evidence type="ECO:0000313" key="3">
    <source>
        <dbReference type="Proteomes" id="UP000003160"/>
    </source>
</evidence>
<sequence length="60" mass="6771">MEEREVKSKTKNTTNNMKHLLPARYMLTMLLACFMALGAQAQQKTEPPLELFVSAKTGND</sequence>
<dbReference type="EMBL" id="ACKS01000085">
    <property type="protein sequence ID" value="EFA43183.1"/>
    <property type="molecule type" value="Genomic_DNA"/>
</dbReference>
<comment type="caution">
    <text evidence="2">The sequence shown here is derived from an EMBL/GenBank/DDBJ whole genome shotgun (WGS) entry which is preliminary data.</text>
</comment>
<keyword evidence="3" id="KW-1185">Reference proteome</keyword>
<evidence type="ECO:0000313" key="2">
    <source>
        <dbReference type="EMBL" id="EFA43183.1"/>
    </source>
</evidence>
<organism evidence="2 3">
    <name type="scientific">Hallella bergensis DSM 17361</name>
    <dbReference type="NCBI Taxonomy" id="585502"/>
    <lineage>
        <taxon>Bacteria</taxon>
        <taxon>Pseudomonadati</taxon>
        <taxon>Bacteroidota</taxon>
        <taxon>Bacteroidia</taxon>
        <taxon>Bacteroidales</taxon>
        <taxon>Prevotellaceae</taxon>
        <taxon>Hallella</taxon>
    </lineage>
</organism>
<keyword evidence="1" id="KW-0732">Signal</keyword>
<dbReference type="AlphaFoldDB" id="D1PZM5"/>
<gene>
    <name evidence="2" type="ORF">HMPREF0645_2410</name>
</gene>
<dbReference type="HOGENOM" id="CLU_2937776_0_0_10"/>
<accession>D1PZM5</accession>
<proteinExistence type="predicted"/>
<name>D1PZM5_9BACT</name>
<dbReference type="Proteomes" id="UP000003160">
    <property type="component" value="Unassembled WGS sequence"/>
</dbReference>
<feature type="signal peptide" evidence="1">
    <location>
        <begin position="1"/>
        <end position="41"/>
    </location>
</feature>
<reference evidence="2 3" key="1">
    <citation type="submission" date="2009-10" db="EMBL/GenBank/DDBJ databases">
        <authorList>
            <person name="Qin X."/>
            <person name="Bachman B."/>
            <person name="Battles P."/>
            <person name="Bell A."/>
            <person name="Bess C."/>
            <person name="Bickham C."/>
            <person name="Chaboub L."/>
            <person name="Chen D."/>
            <person name="Coyle M."/>
            <person name="Deiros D.R."/>
            <person name="Dinh H."/>
            <person name="Forbes L."/>
            <person name="Fowler G."/>
            <person name="Francisco L."/>
            <person name="Fu Q."/>
            <person name="Gubbala S."/>
            <person name="Hale W."/>
            <person name="Han Y."/>
            <person name="Hemphill L."/>
            <person name="Highlander S.K."/>
            <person name="Hirani K."/>
            <person name="Hogues M."/>
            <person name="Jackson L."/>
            <person name="Jakkamsetti A."/>
            <person name="Javaid M."/>
            <person name="Jiang H."/>
            <person name="Korchina V."/>
            <person name="Kovar C."/>
            <person name="Lara F."/>
            <person name="Lee S."/>
            <person name="Mata R."/>
            <person name="Mathew T."/>
            <person name="Moen C."/>
            <person name="Morales K."/>
            <person name="Munidasa M."/>
            <person name="Nazareth L."/>
            <person name="Ngo R."/>
            <person name="Nguyen L."/>
            <person name="Okwuonu G."/>
            <person name="Ongeri F."/>
            <person name="Patil S."/>
            <person name="Petrosino J."/>
            <person name="Pham C."/>
            <person name="Pham P."/>
            <person name="Pu L.-L."/>
            <person name="Puazo M."/>
            <person name="Raj R."/>
            <person name="Reid J."/>
            <person name="Rouhana J."/>
            <person name="Saada N."/>
            <person name="Shang Y."/>
            <person name="Simmons D."/>
            <person name="Thornton R."/>
            <person name="Warren J."/>
            <person name="Weissenberger G."/>
            <person name="Zhang J."/>
            <person name="Zhang L."/>
            <person name="Zhou C."/>
            <person name="Zhu D."/>
            <person name="Muzny D."/>
            <person name="Worley K."/>
            <person name="Gibbs R."/>
        </authorList>
    </citation>
    <scope>NUCLEOTIDE SEQUENCE [LARGE SCALE GENOMIC DNA]</scope>
    <source>
        <strain evidence="2 3">DSM 17361</strain>
    </source>
</reference>
<feature type="chain" id="PRO_5003026832" evidence="1">
    <location>
        <begin position="42"/>
        <end position="60"/>
    </location>
</feature>
<protein>
    <submittedName>
        <fullName evidence="2">Uncharacterized protein</fullName>
    </submittedName>
</protein>
<evidence type="ECO:0000256" key="1">
    <source>
        <dbReference type="SAM" id="SignalP"/>
    </source>
</evidence>